<keyword evidence="5 8" id="KW-0812">Transmembrane</keyword>
<evidence type="ECO:0000313" key="11">
    <source>
        <dbReference type="EMBL" id="OGG06406.1"/>
    </source>
</evidence>
<dbReference type="GO" id="GO:0000271">
    <property type="term" value="P:polysaccharide biosynthetic process"/>
    <property type="evidence" value="ECO:0007669"/>
    <property type="project" value="InterPro"/>
</dbReference>
<gene>
    <name evidence="11" type="ORF">A2777_05505</name>
</gene>
<evidence type="ECO:0000256" key="2">
    <source>
        <dbReference type="ARBA" id="ARBA00006739"/>
    </source>
</evidence>
<dbReference type="Proteomes" id="UP000177354">
    <property type="component" value="Unassembled WGS sequence"/>
</dbReference>
<keyword evidence="6 8" id="KW-1133">Transmembrane helix</keyword>
<protein>
    <recommendedName>
        <fullName evidence="13">Glycosyltransferase 2-like domain-containing protein</fullName>
    </recommendedName>
</protein>
<evidence type="ECO:0000256" key="4">
    <source>
        <dbReference type="ARBA" id="ARBA00022679"/>
    </source>
</evidence>
<feature type="transmembrane region" description="Helical" evidence="8">
    <location>
        <begin position="326"/>
        <end position="349"/>
    </location>
</feature>
<sequence length="390" mass="44832">MIYNFPGKQHMKIAHIIPTFNEKDNIGQMIDMIFKIGRKYPNWENIVIVVDDRSPDNTAEIVKKYRKKYKNIHLLLKKKEGLGKALGLGYEYAVKKIKADVVIPNDADFQWDPVDYPRLIGKIREGFDVVVASRHVSGGKAVGWNWFRKLNHDISNSLLAWYVAGVHEVSDHAGNFKAIRVKNVLDKVPLEKMKNAGFSFQLHILYELSKTGARFTEVPVTFKERKLGQSKIGFNRYYIRDIFEYIKSSILIRLDRSQSFFKYAVVGVTGLLIQTAISKLLISLGLIPAISVSIGAEMAILSNFLMNNYWTFSKHVISGIKLFHKFIQFNTASFGAVIIQGLVVFTGTSLFGDEYWFWSMIFAVFILVIPYSYYIYNRFIWKTHIKKAVI</sequence>
<evidence type="ECO:0000256" key="6">
    <source>
        <dbReference type="ARBA" id="ARBA00022989"/>
    </source>
</evidence>
<dbReference type="Pfam" id="PF00535">
    <property type="entry name" value="Glycos_transf_2"/>
    <property type="match status" value="1"/>
</dbReference>
<dbReference type="GO" id="GO:0004582">
    <property type="term" value="F:dolichyl-phosphate beta-D-mannosyltransferase activity"/>
    <property type="evidence" value="ECO:0007669"/>
    <property type="project" value="InterPro"/>
</dbReference>
<evidence type="ECO:0000256" key="8">
    <source>
        <dbReference type="SAM" id="Phobius"/>
    </source>
</evidence>
<dbReference type="EMBL" id="MFJF01000015">
    <property type="protein sequence ID" value="OGG06406.1"/>
    <property type="molecule type" value="Genomic_DNA"/>
</dbReference>
<comment type="similarity">
    <text evidence="2">Belongs to the glycosyltransferase 2 family.</text>
</comment>
<organism evidence="11 12">
    <name type="scientific">Candidatus Gottesmanbacteria bacterium RIFCSPHIGHO2_01_FULL_40_15</name>
    <dbReference type="NCBI Taxonomy" id="1798376"/>
    <lineage>
        <taxon>Bacteria</taxon>
        <taxon>Candidatus Gottesmaniibacteriota</taxon>
    </lineage>
</organism>
<dbReference type="SUPFAM" id="SSF53448">
    <property type="entry name" value="Nucleotide-diphospho-sugar transferases"/>
    <property type="match status" value="1"/>
</dbReference>
<name>A0A1F5Z1X3_9BACT</name>
<dbReference type="GO" id="GO:0009247">
    <property type="term" value="P:glycolipid biosynthetic process"/>
    <property type="evidence" value="ECO:0007669"/>
    <property type="project" value="TreeGrafter"/>
</dbReference>
<keyword evidence="7 8" id="KW-0472">Membrane</keyword>
<dbReference type="GO" id="GO:0016020">
    <property type="term" value="C:membrane"/>
    <property type="evidence" value="ECO:0007669"/>
    <property type="project" value="UniProtKB-SubCell"/>
</dbReference>
<feature type="domain" description="Glycosyltransferase 2-like" evidence="9">
    <location>
        <begin position="16"/>
        <end position="149"/>
    </location>
</feature>
<comment type="caution">
    <text evidence="11">The sequence shown here is derived from an EMBL/GenBank/DDBJ whole genome shotgun (WGS) entry which is preliminary data.</text>
</comment>
<feature type="transmembrane region" description="Helical" evidence="8">
    <location>
        <begin position="260"/>
        <end position="277"/>
    </location>
</feature>
<accession>A0A1F5Z1X3</accession>
<keyword evidence="3" id="KW-0328">Glycosyltransferase</keyword>
<evidence type="ECO:0000256" key="7">
    <source>
        <dbReference type="ARBA" id="ARBA00023136"/>
    </source>
</evidence>
<dbReference type="PANTHER" id="PTHR43398:SF1">
    <property type="entry name" value="DOLICHOL-PHOSPHATE MANNOSYLTRANSFERASE SUBUNIT 1"/>
    <property type="match status" value="1"/>
</dbReference>
<evidence type="ECO:0000259" key="10">
    <source>
        <dbReference type="Pfam" id="PF04138"/>
    </source>
</evidence>
<reference evidence="11 12" key="1">
    <citation type="journal article" date="2016" name="Nat. Commun.">
        <title>Thousands of microbial genomes shed light on interconnected biogeochemical processes in an aquifer system.</title>
        <authorList>
            <person name="Anantharaman K."/>
            <person name="Brown C.T."/>
            <person name="Hug L.A."/>
            <person name="Sharon I."/>
            <person name="Castelle C.J."/>
            <person name="Probst A.J."/>
            <person name="Thomas B.C."/>
            <person name="Singh A."/>
            <person name="Wilkins M.J."/>
            <person name="Karaoz U."/>
            <person name="Brodie E.L."/>
            <person name="Williams K.H."/>
            <person name="Hubbard S.S."/>
            <person name="Banfield J.F."/>
        </authorList>
    </citation>
    <scope>NUCLEOTIDE SEQUENCE [LARGE SCALE GENOMIC DNA]</scope>
</reference>
<dbReference type="InterPro" id="IPR039528">
    <property type="entry name" value="DPM1-like"/>
</dbReference>
<evidence type="ECO:0008006" key="13">
    <source>
        <dbReference type="Google" id="ProtNLM"/>
    </source>
</evidence>
<dbReference type="AlphaFoldDB" id="A0A1F5Z1X3"/>
<dbReference type="InterPro" id="IPR007267">
    <property type="entry name" value="GtrA_DPMS_TM"/>
</dbReference>
<dbReference type="PANTHER" id="PTHR43398">
    <property type="entry name" value="DOLICHOL-PHOSPHATE MANNOSYLTRANSFERASE SUBUNIT 1"/>
    <property type="match status" value="1"/>
</dbReference>
<proteinExistence type="inferred from homology"/>
<evidence type="ECO:0000313" key="12">
    <source>
        <dbReference type="Proteomes" id="UP000177354"/>
    </source>
</evidence>
<evidence type="ECO:0000256" key="5">
    <source>
        <dbReference type="ARBA" id="ARBA00022692"/>
    </source>
</evidence>
<comment type="subcellular location">
    <subcellularLocation>
        <location evidence="1">Membrane</location>
        <topology evidence="1">Multi-pass membrane protein</topology>
    </subcellularLocation>
</comment>
<feature type="transmembrane region" description="Helical" evidence="8">
    <location>
        <begin position="355"/>
        <end position="376"/>
    </location>
</feature>
<dbReference type="InterPro" id="IPR029044">
    <property type="entry name" value="Nucleotide-diphossugar_trans"/>
</dbReference>
<evidence type="ECO:0000256" key="3">
    <source>
        <dbReference type="ARBA" id="ARBA00022676"/>
    </source>
</evidence>
<evidence type="ECO:0000256" key="1">
    <source>
        <dbReference type="ARBA" id="ARBA00004141"/>
    </source>
</evidence>
<keyword evidence="4" id="KW-0808">Transferase</keyword>
<dbReference type="Pfam" id="PF04138">
    <property type="entry name" value="GtrA_DPMS_TM"/>
    <property type="match status" value="1"/>
</dbReference>
<dbReference type="Gene3D" id="3.90.550.10">
    <property type="entry name" value="Spore Coat Polysaccharide Biosynthesis Protein SpsA, Chain A"/>
    <property type="match status" value="1"/>
</dbReference>
<evidence type="ECO:0000259" key="9">
    <source>
        <dbReference type="Pfam" id="PF00535"/>
    </source>
</evidence>
<feature type="domain" description="GtrA/DPMS transmembrane" evidence="10">
    <location>
        <begin position="262"/>
        <end position="381"/>
    </location>
</feature>
<dbReference type="InterPro" id="IPR001173">
    <property type="entry name" value="Glyco_trans_2-like"/>
</dbReference>
<feature type="transmembrane region" description="Helical" evidence="8">
    <location>
        <begin position="283"/>
        <end position="305"/>
    </location>
</feature>